<dbReference type="Proteomes" id="UP000318571">
    <property type="component" value="Chromosome 3"/>
</dbReference>
<proteinExistence type="predicted"/>
<feature type="compositionally biased region" description="Polar residues" evidence="1">
    <location>
        <begin position="43"/>
        <end position="60"/>
    </location>
</feature>
<feature type="domain" description="C-type lectin" evidence="3">
    <location>
        <begin position="73"/>
        <end position="212"/>
    </location>
</feature>
<dbReference type="PANTHER" id="PTHR21407:SF5">
    <property type="entry name" value="HL04814P"/>
    <property type="match status" value="1"/>
</dbReference>
<sequence length="213" mass="23781">MSSILRLLVLFGLLAMAHSQFSLFRNIFRGQGGGRQGPPPQQSFNSGPPQRFNSGPPQSFNQRCPNSGTNYNFGGKSYLLSWSLGCRKFSWQEGDAYCRRNNLKPISFESEQEVAHFTNLVAQHNEDYFWTGGRLVNGHTALSWASGATQSVNSLGSYWGPTGGNKRPQPDNREGDEECLAVLNNFYDFNGRGEGQKFHDVSCHHKKPVICEN</sequence>
<evidence type="ECO:0000259" key="3">
    <source>
        <dbReference type="PROSITE" id="PS50041"/>
    </source>
</evidence>
<dbReference type="InterPro" id="IPR016187">
    <property type="entry name" value="CTDL_fold"/>
</dbReference>
<feature type="signal peptide" evidence="2">
    <location>
        <begin position="1"/>
        <end position="19"/>
    </location>
</feature>
<name>A0A553P8B0_TIGCA</name>
<keyword evidence="2" id="KW-0732">Signal</keyword>
<protein>
    <recommendedName>
        <fullName evidence="3">C-type lectin domain-containing protein</fullName>
    </recommendedName>
</protein>
<evidence type="ECO:0000313" key="4">
    <source>
        <dbReference type="EMBL" id="TRY73900.1"/>
    </source>
</evidence>
<dbReference type="PANTHER" id="PTHR21407">
    <property type="entry name" value="RE43931P-RELATED"/>
    <property type="match status" value="1"/>
</dbReference>
<reference evidence="4 5" key="1">
    <citation type="journal article" date="2018" name="Nat. Ecol. Evol.">
        <title>Genomic signatures of mitonuclear coevolution across populations of Tigriopus californicus.</title>
        <authorList>
            <person name="Barreto F.S."/>
            <person name="Watson E.T."/>
            <person name="Lima T.G."/>
            <person name="Willett C.S."/>
            <person name="Edmands S."/>
            <person name="Li W."/>
            <person name="Burton R.S."/>
        </authorList>
    </citation>
    <scope>NUCLEOTIDE SEQUENCE [LARGE SCALE GENOMIC DNA]</scope>
    <source>
        <strain evidence="4 5">San Diego</strain>
    </source>
</reference>
<dbReference type="OrthoDB" id="6375279at2759"/>
<dbReference type="InterPro" id="IPR001304">
    <property type="entry name" value="C-type_lectin-like"/>
</dbReference>
<gene>
    <name evidence="4" type="ORF">TCAL_01526</name>
</gene>
<evidence type="ECO:0000256" key="1">
    <source>
        <dbReference type="SAM" id="MobiDB-lite"/>
    </source>
</evidence>
<feature type="region of interest" description="Disordered" evidence="1">
    <location>
        <begin position="32"/>
        <end position="60"/>
    </location>
</feature>
<dbReference type="AlphaFoldDB" id="A0A553P8B0"/>
<feature type="chain" id="PRO_5021949723" description="C-type lectin domain-containing protein" evidence="2">
    <location>
        <begin position="20"/>
        <end position="213"/>
    </location>
</feature>
<organism evidence="4 5">
    <name type="scientific">Tigriopus californicus</name>
    <name type="common">Marine copepod</name>
    <dbReference type="NCBI Taxonomy" id="6832"/>
    <lineage>
        <taxon>Eukaryota</taxon>
        <taxon>Metazoa</taxon>
        <taxon>Ecdysozoa</taxon>
        <taxon>Arthropoda</taxon>
        <taxon>Crustacea</taxon>
        <taxon>Multicrustacea</taxon>
        <taxon>Hexanauplia</taxon>
        <taxon>Copepoda</taxon>
        <taxon>Harpacticoida</taxon>
        <taxon>Harpacticidae</taxon>
        <taxon>Tigriopus</taxon>
    </lineage>
</organism>
<keyword evidence="5" id="KW-1185">Reference proteome</keyword>
<accession>A0A553P8B0</accession>
<dbReference type="SUPFAM" id="SSF56436">
    <property type="entry name" value="C-type lectin-like"/>
    <property type="match status" value="1"/>
</dbReference>
<dbReference type="SMART" id="SM00034">
    <property type="entry name" value="CLECT"/>
    <property type="match status" value="1"/>
</dbReference>
<dbReference type="CDD" id="cd00037">
    <property type="entry name" value="CLECT"/>
    <property type="match status" value="1"/>
</dbReference>
<dbReference type="Pfam" id="PF00059">
    <property type="entry name" value="Lectin_C"/>
    <property type="match status" value="1"/>
</dbReference>
<dbReference type="STRING" id="6832.A0A553P8B0"/>
<dbReference type="EMBL" id="VCGU01000007">
    <property type="protein sequence ID" value="TRY73900.1"/>
    <property type="molecule type" value="Genomic_DNA"/>
</dbReference>
<comment type="caution">
    <text evidence="4">The sequence shown here is derived from an EMBL/GenBank/DDBJ whole genome shotgun (WGS) entry which is preliminary data.</text>
</comment>
<dbReference type="OMA" id="KPVICEN"/>
<evidence type="ECO:0000256" key="2">
    <source>
        <dbReference type="SAM" id="SignalP"/>
    </source>
</evidence>
<dbReference type="Gene3D" id="3.10.100.10">
    <property type="entry name" value="Mannose-Binding Protein A, subunit A"/>
    <property type="match status" value="1"/>
</dbReference>
<dbReference type="InterPro" id="IPR016186">
    <property type="entry name" value="C-type_lectin-like/link_sf"/>
</dbReference>
<dbReference type="PROSITE" id="PS50041">
    <property type="entry name" value="C_TYPE_LECTIN_2"/>
    <property type="match status" value="1"/>
</dbReference>
<evidence type="ECO:0000313" key="5">
    <source>
        <dbReference type="Proteomes" id="UP000318571"/>
    </source>
</evidence>